<organism evidence="4 5">
    <name type="scientific">Cyclostephanos tholiformis</name>
    <dbReference type="NCBI Taxonomy" id="382380"/>
    <lineage>
        <taxon>Eukaryota</taxon>
        <taxon>Sar</taxon>
        <taxon>Stramenopiles</taxon>
        <taxon>Ochrophyta</taxon>
        <taxon>Bacillariophyta</taxon>
        <taxon>Coscinodiscophyceae</taxon>
        <taxon>Thalassiosirophycidae</taxon>
        <taxon>Stephanodiscales</taxon>
        <taxon>Stephanodiscaceae</taxon>
        <taxon>Cyclostephanos</taxon>
    </lineage>
</organism>
<dbReference type="EMBL" id="JALLPB020000324">
    <property type="protein sequence ID" value="KAL3810478.1"/>
    <property type="molecule type" value="Genomic_DNA"/>
</dbReference>
<feature type="signal peptide" evidence="2">
    <location>
        <begin position="1"/>
        <end position="21"/>
    </location>
</feature>
<keyword evidence="2" id="KW-0732">Signal</keyword>
<protein>
    <recommendedName>
        <fullName evidence="3">NIF system FeS cluster assembly NifU C-terminal domain-containing protein</fullName>
    </recommendedName>
</protein>
<evidence type="ECO:0000256" key="1">
    <source>
        <dbReference type="ARBA" id="ARBA00006420"/>
    </source>
</evidence>
<dbReference type="GO" id="GO:0009536">
    <property type="term" value="C:plastid"/>
    <property type="evidence" value="ECO:0007669"/>
    <property type="project" value="UniProtKB-ARBA"/>
</dbReference>
<evidence type="ECO:0000259" key="3">
    <source>
        <dbReference type="Pfam" id="PF01106"/>
    </source>
</evidence>
<dbReference type="GO" id="GO:0005198">
    <property type="term" value="F:structural molecule activity"/>
    <property type="evidence" value="ECO:0007669"/>
    <property type="project" value="UniProtKB-ARBA"/>
</dbReference>
<feature type="domain" description="NIF system FeS cluster assembly NifU C-terminal" evidence="3">
    <location>
        <begin position="93"/>
        <end position="158"/>
    </location>
</feature>
<dbReference type="PANTHER" id="PTHR11178">
    <property type="entry name" value="IRON-SULFUR CLUSTER SCAFFOLD PROTEIN NFU-RELATED"/>
    <property type="match status" value="1"/>
</dbReference>
<reference evidence="4 5" key="1">
    <citation type="submission" date="2024-10" db="EMBL/GenBank/DDBJ databases">
        <title>Updated reference genomes for cyclostephanoid diatoms.</title>
        <authorList>
            <person name="Roberts W.R."/>
            <person name="Alverson A.J."/>
        </authorList>
    </citation>
    <scope>NUCLEOTIDE SEQUENCE [LARGE SCALE GENOMIC DNA]</scope>
    <source>
        <strain evidence="4 5">AJA228-03</strain>
    </source>
</reference>
<evidence type="ECO:0000256" key="2">
    <source>
        <dbReference type="SAM" id="SignalP"/>
    </source>
</evidence>
<dbReference type="Gene3D" id="3.30.300.130">
    <property type="entry name" value="Fe-S cluster assembly (FSCA)"/>
    <property type="match status" value="2"/>
</dbReference>
<evidence type="ECO:0000313" key="4">
    <source>
        <dbReference type="EMBL" id="KAL3810478.1"/>
    </source>
</evidence>
<dbReference type="AlphaFoldDB" id="A0ABD3RCD1"/>
<evidence type="ECO:0000313" key="5">
    <source>
        <dbReference type="Proteomes" id="UP001530377"/>
    </source>
</evidence>
<proteinExistence type="inferred from homology"/>
<dbReference type="InterPro" id="IPR001075">
    <property type="entry name" value="NIF_FeS_clus_asmbl_NifU_C"/>
</dbReference>
<name>A0ABD3RCD1_9STRA</name>
<keyword evidence="5" id="KW-1185">Reference proteome</keyword>
<feature type="chain" id="PRO_5044780876" description="NIF system FeS cluster assembly NifU C-terminal domain-containing protein" evidence="2">
    <location>
        <begin position="22"/>
        <end position="241"/>
    </location>
</feature>
<gene>
    <name evidence="4" type="ORF">ACHAXA_010172</name>
</gene>
<dbReference type="PANTHER" id="PTHR11178:SF25">
    <property type="entry name" value="NIFU-LIKE PROTEIN 3, CHLOROPLASTIC"/>
    <property type="match status" value="1"/>
</dbReference>
<sequence>MKLPAFAALLRTLSALGSVRSFNHNGANHIQAFSSTGGMKRLPARCRPPPQLSMTIISPFDSSEDAVAKSTATATYTPLPSNDEPLELTWENVDMVLEEMRPYLLQDGGNVAISEIDGPVVRLELQGACGTCPSSTQTMKMGLERKLRERIPEIQEVVQSLPDTPDLNEEQINVVLDTVRPFLQVAGGTIDVRSITGEGGLQPTITLKMEGAAASLNSVKLEIAQRLQRHFMISGLRVEWV</sequence>
<comment type="similarity">
    <text evidence="1">Belongs to the NifU family.</text>
</comment>
<dbReference type="Pfam" id="PF01106">
    <property type="entry name" value="NifU"/>
    <property type="match status" value="1"/>
</dbReference>
<dbReference type="InterPro" id="IPR034904">
    <property type="entry name" value="FSCA_dom_sf"/>
</dbReference>
<comment type="caution">
    <text evidence="4">The sequence shown here is derived from an EMBL/GenBank/DDBJ whole genome shotgun (WGS) entry which is preliminary data.</text>
</comment>
<dbReference type="SUPFAM" id="SSF117916">
    <property type="entry name" value="Fe-S cluster assembly (FSCA) domain-like"/>
    <property type="match status" value="2"/>
</dbReference>
<dbReference type="FunFam" id="3.30.300.130:FF:000003">
    <property type="entry name" value="NifU-like protein 3, chloroplastic"/>
    <property type="match status" value="1"/>
</dbReference>
<accession>A0ABD3RCD1</accession>
<dbReference type="Proteomes" id="UP001530377">
    <property type="component" value="Unassembled WGS sequence"/>
</dbReference>